<keyword evidence="7" id="KW-1185">Reference proteome</keyword>
<evidence type="ECO:0000259" key="5">
    <source>
        <dbReference type="Pfam" id="PF00136"/>
    </source>
</evidence>
<accession>A0A834GV29</accession>
<dbReference type="GO" id="GO:0003887">
    <property type="term" value="F:DNA-directed DNA polymerase activity"/>
    <property type="evidence" value="ECO:0007669"/>
    <property type="project" value="UniProtKB-KW"/>
</dbReference>
<evidence type="ECO:0000256" key="2">
    <source>
        <dbReference type="ARBA" id="ARBA00022679"/>
    </source>
</evidence>
<evidence type="ECO:0000313" key="6">
    <source>
        <dbReference type="EMBL" id="KAF7141681.1"/>
    </source>
</evidence>
<dbReference type="PANTHER" id="PTHR45812:SF1">
    <property type="entry name" value="DNA POLYMERASE ZETA CATALYTIC SUBUNIT"/>
    <property type="match status" value="1"/>
</dbReference>
<dbReference type="OrthoDB" id="2414538at2759"/>
<dbReference type="GO" id="GO:0000166">
    <property type="term" value="F:nucleotide binding"/>
    <property type="evidence" value="ECO:0007669"/>
    <property type="project" value="InterPro"/>
</dbReference>
<dbReference type="Gene3D" id="3.90.1600.10">
    <property type="entry name" value="Palm domain of DNA polymerase"/>
    <property type="match status" value="1"/>
</dbReference>
<dbReference type="GO" id="GO:0005634">
    <property type="term" value="C:nucleus"/>
    <property type="evidence" value="ECO:0007669"/>
    <property type="project" value="TreeGrafter"/>
</dbReference>
<comment type="caution">
    <text evidence="6">The sequence shown here is derived from an EMBL/GenBank/DDBJ whole genome shotgun (WGS) entry which is preliminary data.</text>
</comment>
<dbReference type="EC" id="2.7.7.7" evidence="1"/>
<sequence>MALVLSKKSKRVLWCSMSVLLKGRTVEESFEIGREIASAVTAANLNPIMLKMEKVYHSCFLLMKKRYVGYSYESPDQVKPMFDAKGAAFYVAKCGKVKAYLLRQWKQILSGRVSLQDFVFAKEVQVGTYSTRASSSLPPAAIGTAKAMRTDPRAEPLYGERVPYVVVLSEPGSCLVDMVVDPLDLLAIDSPFRLNNGVYLLHNETDNTSIAESFWTSCGGLKPMVFRNAPPGTGIYCSIAKHQSYAPNPSSN</sequence>
<evidence type="ECO:0000256" key="4">
    <source>
        <dbReference type="ARBA" id="ARBA00022932"/>
    </source>
</evidence>
<dbReference type="SUPFAM" id="SSF56672">
    <property type="entry name" value="DNA/RNA polymerases"/>
    <property type="match status" value="1"/>
</dbReference>
<dbReference type="AlphaFoldDB" id="A0A834GV29"/>
<name>A0A834GV29_RHOSS</name>
<dbReference type="GO" id="GO:0016035">
    <property type="term" value="C:zeta DNA polymerase complex"/>
    <property type="evidence" value="ECO:0007669"/>
    <property type="project" value="InterPro"/>
</dbReference>
<protein>
    <recommendedName>
        <fullName evidence="1">DNA-directed DNA polymerase</fullName>
        <ecNumber evidence="1">2.7.7.7</ecNumber>
    </recommendedName>
</protein>
<feature type="domain" description="DNA-directed DNA polymerase family B multifunctional" evidence="5">
    <location>
        <begin position="19"/>
        <end position="87"/>
    </location>
</feature>
<dbReference type="Gene3D" id="1.10.132.60">
    <property type="entry name" value="DNA polymerase family B, C-terminal domain"/>
    <property type="match status" value="1"/>
</dbReference>
<dbReference type="GO" id="GO:0000724">
    <property type="term" value="P:double-strand break repair via homologous recombination"/>
    <property type="evidence" value="ECO:0007669"/>
    <property type="project" value="TreeGrafter"/>
</dbReference>
<organism evidence="6 7">
    <name type="scientific">Rhododendron simsii</name>
    <name type="common">Sims's rhododendron</name>
    <dbReference type="NCBI Taxonomy" id="118357"/>
    <lineage>
        <taxon>Eukaryota</taxon>
        <taxon>Viridiplantae</taxon>
        <taxon>Streptophyta</taxon>
        <taxon>Embryophyta</taxon>
        <taxon>Tracheophyta</taxon>
        <taxon>Spermatophyta</taxon>
        <taxon>Magnoliopsida</taxon>
        <taxon>eudicotyledons</taxon>
        <taxon>Gunneridae</taxon>
        <taxon>Pentapetalae</taxon>
        <taxon>asterids</taxon>
        <taxon>Ericales</taxon>
        <taxon>Ericaceae</taxon>
        <taxon>Ericoideae</taxon>
        <taxon>Rhodoreae</taxon>
        <taxon>Rhododendron</taxon>
    </lineage>
</organism>
<dbReference type="InterPro" id="IPR030559">
    <property type="entry name" value="PolZ_Rev3"/>
</dbReference>
<reference evidence="6" key="1">
    <citation type="submission" date="2019-11" db="EMBL/GenBank/DDBJ databases">
        <authorList>
            <person name="Liu Y."/>
            <person name="Hou J."/>
            <person name="Li T.-Q."/>
            <person name="Guan C.-H."/>
            <person name="Wu X."/>
            <person name="Wu H.-Z."/>
            <person name="Ling F."/>
            <person name="Zhang R."/>
            <person name="Shi X.-G."/>
            <person name="Ren J.-P."/>
            <person name="Chen E.-F."/>
            <person name="Sun J.-M."/>
        </authorList>
    </citation>
    <scope>NUCLEOTIDE SEQUENCE</scope>
    <source>
        <strain evidence="6">Adult_tree_wgs_1</strain>
        <tissue evidence="6">Leaves</tissue>
    </source>
</reference>
<feature type="domain" description="DNA-directed DNA polymerase family B multifunctional" evidence="5">
    <location>
        <begin position="95"/>
        <end position="200"/>
    </location>
</feature>
<dbReference type="InterPro" id="IPR043502">
    <property type="entry name" value="DNA/RNA_pol_sf"/>
</dbReference>
<dbReference type="PANTHER" id="PTHR45812">
    <property type="entry name" value="DNA POLYMERASE ZETA CATALYTIC SUBUNIT"/>
    <property type="match status" value="1"/>
</dbReference>
<keyword evidence="3" id="KW-0548">Nucleotidyltransferase</keyword>
<evidence type="ECO:0000256" key="1">
    <source>
        <dbReference type="ARBA" id="ARBA00012417"/>
    </source>
</evidence>
<dbReference type="InterPro" id="IPR006134">
    <property type="entry name" value="DNA-dir_DNA_pol_B_multi_dom"/>
</dbReference>
<dbReference type="Proteomes" id="UP000626092">
    <property type="component" value="Unassembled WGS sequence"/>
</dbReference>
<dbReference type="EMBL" id="WJXA01000006">
    <property type="protein sequence ID" value="KAF7141681.1"/>
    <property type="molecule type" value="Genomic_DNA"/>
</dbReference>
<gene>
    <name evidence="6" type="ORF">RHSIM_Rhsim06G0107300</name>
</gene>
<evidence type="ECO:0000256" key="3">
    <source>
        <dbReference type="ARBA" id="ARBA00022695"/>
    </source>
</evidence>
<keyword evidence="4" id="KW-0239">DNA-directed DNA polymerase</keyword>
<dbReference type="GO" id="GO:0042276">
    <property type="term" value="P:error-prone translesion synthesis"/>
    <property type="evidence" value="ECO:0007669"/>
    <property type="project" value="TreeGrafter"/>
</dbReference>
<dbReference type="GO" id="GO:0003677">
    <property type="term" value="F:DNA binding"/>
    <property type="evidence" value="ECO:0007669"/>
    <property type="project" value="InterPro"/>
</dbReference>
<keyword evidence="2" id="KW-0808">Transferase</keyword>
<dbReference type="Pfam" id="PF00136">
    <property type="entry name" value="DNA_pol_B"/>
    <property type="match status" value="2"/>
</dbReference>
<dbReference type="InterPro" id="IPR042087">
    <property type="entry name" value="DNA_pol_B_thumb"/>
</dbReference>
<dbReference type="InterPro" id="IPR023211">
    <property type="entry name" value="DNA_pol_palm_dom_sf"/>
</dbReference>
<proteinExistence type="predicted"/>
<evidence type="ECO:0000313" key="7">
    <source>
        <dbReference type="Proteomes" id="UP000626092"/>
    </source>
</evidence>